<dbReference type="EMBL" id="BAABAJ010000001">
    <property type="protein sequence ID" value="GAA3896337.1"/>
    <property type="molecule type" value="Genomic_DNA"/>
</dbReference>
<dbReference type="Proteomes" id="UP001501000">
    <property type="component" value="Unassembled WGS sequence"/>
</dbReference>
<evidence type="ECO:0000313" key="1">
    <source>
        <dbReference type="EMBL" id="GAA3896337.1"/>
    </source>
</evidence>
<sequence>MVGGERRIGRGRAQKLGTDSGDVLVVFVWTLRHVKPTDIFGPWGREVPAP</sequence>
<accession>A0ABP7L979</accession>
<organism evidence="1 2">
    <name type="scientific">Streptomyces gulbargensis</name>
    <dbReference type="NCBI Taxonomy" id="364901"/>
    <lineage>
        <taxon>Bacteria</taxon>
        <taxon>Bacillati</taxon>
        <taxon>Actinomycetota</taxon>
        <taxon>Actinomycetes</taxon>
        <taxon>Kitasatosporales</taxon>
        <taxon>Streptomycetaceae</taxon>
        <taxon>Streptomyces</taxon>
    </lineage>
</organism>
<keyword evidence="2" id="KW-1185">Reference proteome</keyword>
<comment type="caution">
    <text evidence="1">The sequence shown here is derived from an EMBL/GenBank/DDBJ whole genome shotgun (WGS) entry which is preliminary data.</text>
</comment>
<reference evidence="2" key="1">
    <citation type="journal article" date="2019" name="Int. J. Syst. Evol. Microbiol.">
        <title>The Global Catalogue of Microorganisms (GCM) 10K type strain sequencing project: providing services to taxonomists for standard genome sequencing and annotation.</title>
        <authorList>
            <consortium name="The Broad Institute Genomics Platform"/>
            <consortium name="The Broad Institute Genome Sequencing Center for Infectious Disease"/>
            <person name="Wu L."/>
            <person name="Ma J."/>
        </authorList>
    </citation>
    <scope>NUCLEOTIDE SEQUENCE [LARGE SCALE GENOMIC DNA]</scope>
    <source>
        <strain evidence="2">JCM 16956</strain>
    </source>
</reference>
<proteinExistence type="predicted"/>
<protein>
    <recommendedName>
        <fullName evidence="3">Transposase</fullName>
    </recommendedName>
</protein>
<name>A0ABP7L979_9ACTN</name>
<gene>
    <name evidence="1" type="ORF">GCM10022244_03080</name>
</gene>
<evidence type="ECO:0000313" key="2">
    <source>
        <dbReference type="Proteomes" id="UP001501000"/>
    </source>
</evidence>
<evidence type="ECO:0008006" key="3">
    <source>
        <dbReference type="Google" id="ProtNLM"/>
    </source>
</evidence>